<evidence type="ECO:0000313" key="2">
    <source>
        <dbReference type="Proteomes" id="UP000242699"/>
    </source>
</evidence>
<organism evidence="1 2">
    <name type="scientific">Sulfobacillus benefaciens</name>
    <dbReference type="NCBI Taxonomy" id="453960"/>
    <lineage>
        <taxon>Bacteria</taxon>
        <taxon>Bacillati</taxon>
        <taxon>Bacillota</taxon>
        <taxon>Clostridia</taxon>
        <taxon>Eubacteriales</taxon>
        <taxon>Clostridiales Family XVII. Incertae Sedis</taxon>
        <taxon>Sulfobacillus</taxon>
    </lineage>
</organism>
<name>A0A2T2WTD6_9FIRM</name>
<comment type="caution">
    <text evidence="1">The sequence shown here is derived from an EMBL/GenBank/DDBJ whole genome shotgun (WGS) entry which is preliminary data.</text>
</comment>
<gene>
    <name evidence="1" type="ORF">C7B43_16490</name>
</gene>
<accession>A0A2T2WTD6</accession>
<sequence length="154" mass="17370">MTSHIITSASSAEPSRLKISRTADRQSILAVLDAQGWTPRQAAVRPYPFHPALHHAAFIRAWTELHAAADRARSGRSPRRIPRLRIYGNTVFIHTMNTHITAATQLSRTPQKTSNHITRALYYTGSSVPTLLQWLYAGATIYYQPARDRLEHCL</sequence>
<dbReference type="EMBL" id="PXYT01000053">
    <property type="protein sequence ID" value="PSR25509.1"/>
    <property type="molecule type" value="Genomic_DNA"/>
</dbReference>
<protein>
    <submittedName>
        <fullName evidence="1">Uncharacterized protein</fullName>
    </submittedName>
</protein>
<reference evidence="1 2" key="1">
    <citation type="journal article" date="2014" name="BMC Genomics">
        <title>Comparison of environmental and isolate Sulfobacillus genomes reveals diverse carbon, sulfur, nitrogen, and hydrogen metabolisms.</title>
        <authorList>
            <person name="Justice N.B."/>
            <person name="Norman A."/>
            <person name="Brown C.T."/>
            <person name="Singh A."/>
            <person name="Thomas B.C."/>
            <person name="Banfield J.F."/>
        </authorList>
    </citation>
    <scope>NUCLEOTIDE SEQUENCE [LARGE SCALE GENOMIC DNA]</scope>
    <source>
        <strain evidence="1">AMDSBA1</strain>
    </source>
</reference>
<dbReference type="Proteomes" id="UP000242699">
    <property type="component" value="Unassembled WGS sequence"/>
</dbReference>
<dbReference type="AlphaFoldDB" id="A0A2T2WTD6"/>
<proteinExistence type="predicted"/>
<evidence type="ECO:0000313" key="1">
    <source>
        <dbReference type="EMBL" id="PSR25509.1"/>
    </source>
</evidence>